<evidence type="ECO:0000256" key="5">
    <source>
        <dbReference type="ARBA" id="ARBA00023002"/>
    </source>
</evidence>
<keyword evidence="3" id="KW-0285">Flavoprotein</keyword>
<gene>
    <name evidence="7" type="ORF">CRM94_24455</name>
</gene>
<dbReference type="PRINTS" id="PR00411">
    <property type="entry name" value="PNDRDTASEI"/>
</dbReference>
<evidence type="ECO:0000256" key="4">
    <source>
        <dbReference type="ARBA" id="ARBA00022827"/>
    </source>
</evidence>
<dbReference type="PANTHER" id="PTHR42913:SF3">
    <property type="entry name" value="64 KDA MITOCHONDRIAL NADH DEHYDROGENASE (EUROFUNG)"/>
    <property type="match status" value="1"/>
</dbReference>
<dbReference type="GO" id="GO:0019646">
    <property type="term" value="P:aerobic electron transport chain"/>
    <property type="evidence" value="ECO:0007669"/>
    <property type="project" value="TreeGrafter"/>
</dbReference>
<organism evidence="7 8">
    <name type="scientific">Burkholderia gladioli</name>
    <name type="common">Pseudomonas marginata</name>
    <name type="synonym">Phytomonas marginata</name>
    <dbReference type="NCBI Taxonomy" id="28095"/>
    <lineage>
        <taxon>Bacteria</taxon>
        <taxon>Pseudomonadati</taxon>
        <taxon>Pseudomonadota</taxon>
        <taxon>Betaproteobacteria</taxon>
        <taxon>Burkholderiales</taxon>
        <taxon>Burkholderiaceae</taxon>
        <taxon>Burkholderia</taxon>
    </lineage>
</organism>
<comment type="similarity">
    <text evidence="2">Belongs to the NADH dehydrogenase family.</text>
</comment>
<dbReference type="EMBL" id="PDDY01000004">
    <property type="protein sequence ID" value="PEH37661.1"/>
    <property type="molecule type" value="Genomic_DNA"/>
</dbReference>
<evidence type="ECO:0000313" key="7">
    <source>
        <dbReference type="EMBL" id="PEH37661.1"/>
    </source>
</evidence>
<keyword evidence="4" id="KW-0274">FAD</keyword>
<evidence type="ECO:0000256" key="3">
    <source>
        <dbReference type="ARBA" id="ARBA00022630"/>
    </source>
</evidence>
<sequence length="430" mass="46661">MKHRPRIVVVGGGIAGLLLATRLGDTLGRKQRADVTLIDKSPTHIWKPMLHTIAAGTREIQQQQVIFLAHAREHGFTYQPGEMVGIDRATREIDLAAIETSAGETLIGPRRIGYDVLILAVGSRANDFGTPGVTSHCHFIDNQVEAEAFNEALRVRIFQSVVTNRDLRVSIVGAGATGVELAAELSHLLEVASSYGDPAIRERLKLSLYESGPRILAAFPETVSKSSEAQLRQIGFEVHTGTRVTAAGPDGLQLADGGSQPADIMVWSAGVKAPTFLGQLAGIEVNRSNQVAIGPTLQSVDDEHIFALGDCASYTPAGRERPLPPTAQVATQQARFLARHLPAWLDGKPLPEFHFQDLGALVSISDYNAFGTLGQFGFFRGGFIKGRFAQLSHAMLYRQHQYALHGLRKSALLWSAERLNGCVRPTIRMT</sequence>
<proteinExistence type="inferred from homology"/>
<dbReference type="GO" id="GO:0003955">
    <property type="term" value="F:NAD(P)H dehydrogenase (quinone) activity"/>
    <property type="evidence" value="ECO:0007669"/>
    <property type="project" value="TreeGrafter"/>
</dbReference>
<dbReference type="PANTHER" id="PTHR42913">
    <property type="entry name" value="APOPTOSIS-INDUCING FACTOR 1"/>
    <property type="match status" value="1"/>
</dbReference>
<dbReference type="Pfam" id="PF07992">
    <property type="entry name" value="Pyr_redox_2"/>
    <property type="match status" value="1"/>
</dbReference>
<dbReference type="Gene3D" id="3.50.50.100">
    <property type="match status" value="1"/>
</dbReference>
<keyword evidence="5" id="KW-0560">Oxidoreductase</keyword>
<dbReference type="InterPro" id="IPR036188">
    <property type="entry name" value="FAD/NAD-bd_sf"/>
</dbReference>
<comment type="cofactor">
    <cofactor evidence="1">
        <name>FAD</name>
        <dbReference type="ChEBI" id="CHEBI:57692"/>
    </cofactor>
</comment>
<dbReference type="AlphaFoldDB" id="A0A2A7S257"/>
<evidence type="ECO:0000256" key="2">
    <source>
        <dbReference type="ARBA" id="ARBA00005272"/>
    </source>
</evidence>
<comment type="caution">
    <text evidence="7">The sequence shown here is derived from an EMBL/GenBank/DDBJ whole genome shotgun (WGS) entry which is preliminary data.</text>
</comment>
<protein>
    <submittedName>
        <fullName evidence="7">FAD-dependent oxidoreductase</fullName>
    </submittedName>
</protein>
<evidence type="ECO:0000313" key="8">
    <source>
        <dbReference type="Proteomes" id="UP000220629"/>
    </source>
</evidence>
<dbReference type="RefSeq" id="WP_098153850.1">
    <property type="nucleotide sequence ID" value="NZ_CADEQH010000002.1"/>
</dbReference>
<accession>A0A2A7S257</accession>
<dbReference type="Proteomes" id="UP000220629">
    <property type="component" value="Unassembled WGS sequence"/>
</dbReference>
<feature type="domain" description="FAD/NAD(P)-binding" evidence="6">
    <location>
        <begin position="6"/>
        <end position="334"/>
    </location>
</feature>
<evidence type="ECO:0000256" key="1">
    <source>
        <dbReference type="ARBA" id="ARBA00001974"/>
    </source>
</evidence>
<evidence type="ECO:0000259" key="6">
    <source>
        <dbReference type="Pfam" id="PF07992"/>
    </source>
</evidence>
<dbReference type="PRINTS" id="PR00368">
    <property type="entry name" value="FADPNR"/>
</dbReference>
<dbReference type="SUPFAM" id="SSF51905">
    <property type="entry name" value="FAD/NAD(P)-binding domain"/>
    <property type="match status" value="1"/>
</dbReference>
<dbReference type="InterPro" id="IPR051169">
    <property type="entry name" value="NADH-Q_oxidoreductase"/>
</dbReference>
<name>A0A2A7S257_BURGA</name>
<dbReference type="InterPro" id="IPR023753">
    <property type="entry name" value="FAD/NAD-binding_dom"/>
</dbReference>
<reference evidence="8" key="1">
    <citation type="submission" date="2017-09" db="EMBL/GenBank/DDBJ databases">
        <title>FDA dAtabase for Regulatory Grade micrObial Sequences (FDA-ARGOS): Supporting development and validation of Infectious Disease Dx tests.</title>
        <authorList>
            <person name="Minogue T."/>
            <person name="Wolcott M."/>
            <person name="Wasieloski L."/>
            <person name="Aguilar W."/>
            <person name="Moore D."/>
            <person name="Tallon L."/>
            <person name="Sadzewicz L."/>
            <person name="Ott S."/>
            <person name="Zhao X."/>
            <person name="Nagaraj S."/>
            <person name="Vavikolanu K."/>
            <person name="Aluvathingal J."/>
            <person name="Nadendla S."/>
            <person name="Sichtig H."/>
        </authorList>
    </citation>
    <scope>NUCLEOTIDE SEQUENCE [LARGE SCALE GENOMIC DNA]</scope>
    <source>
        <strain evidence="8">FDAARGOS_390</strain>
    </source>
</reference>